<dbReference type="PANTHER" id="PTHR35889">
    <property type="entry name" value="CYCLOINULO-OLIGOSACCHARIDE FRUCTANOTRANSFERASE-RELATED"/>
    <property type="match status" value="1"/>
</dbReference>
<dbReference type="AlphaFoldDB" id="A0A2S6I4F6"/>
<evidence type="ECO:0000259" key="3">
    <source>
        <dbReference type="Pfam" id="PF07635"/>
    </source>
</evidence>
<dbReference type="PROSITE" id="PS51257">
    <property type="entry name" value="PROKAR_LIPOPROTEIN"/>
    <property type="match status" value="1"/>
</dbReference>
<organism evidence="4 5">
    <name type="scientific">Neolewinella xylanilytica</name>
    <dbReference type="NCBI Taxonomy" id="1514080"/>
    <lineage>
        <taxon>Bacteria</taxon>
        <taxon>Pseudomonadati</taxon>
        <taxon>Bacteroidota</taxon>
        <taxon>Saprospiria</taxon>
        <taxon>Saprospirales</taxon>
        <taxon>Lewinellaceae</taxon>
        <taxon>Neolewinella</taxon>
    </lineage>
</organism>
<dbReference type="PANTHER" id="PTHR35889:SF3">
    <property type="entry name" value="F-BOX DOMAIN-CONTAINING PROTEIN"/>
    <property type="match status" value="1"/>
</dbReference>
<dbReference type="Gene3D" id="2.60.120.260">
    <property type="entry name" value="Galactose-binding domain-like"/>
    <property type="match status" value="1"/>
</dbReference>
<feature type="domain" description="Cytochrome C Planctomycete-type" evidence="3">
    <location>
        <begin position="36"/>
        <end position="92"/>
    </location>
</feature>
<name>A0A2S6I4F6_9BACT</name>
<evidence type="ECO:0000259" key="2">
    <source>
        <dbReference type="Pfam" id="PF07587"/>
    </source>
</evidence>
<dbReference type="InterPro" id="IPR011444">
    <property type="entry name" value="DUF1549"/>
</dbReference>
<proteinExistence type="predicted"/>
<dbReference type="Pfam" id="PF07635">
    <property type="entry name" value="PSCyt1"/>
    <property type="match status" value="1"/>
</dbReference>
<dbReference type="Pfam" id="PF07583">
    <property type="entry name" value="PSCyt2"/>
    <property type="match status" value="1"/>
</dbReference>
<accession>A0A2S6I4F6</accession>
<keyword evidence="5" id="KW-1185">Reference proteome</keyword>
<dbReference type="RefSeq" id="WP_104420519.1">
    <property type="nucleotide sequence ID" value="NZ_PTJC01000006.1"/>
</dbReference>
<sequence length="881" mass="98529">MQRLVWLFVMVVLAACQEERAVSFNEHIRPIFNEKCIGCHGGVKQAGGFGLVFRENALRKTESGKFAIVPGQPGRSEIIARVRHEDEALRMPYDAKPLSEAEIRLLETWIDEGAEWEEHWAYQPPVKPEVPIVNGKQPLHAIDAFVQASLVEKGLSPAPAAQKRELLRRVGFDLTGLPAPDALADAFLNDLISYEALVDSLLARPSYGEHQAAKWMELARYADSRGYERDRPRSIWRYRDWVVAAFNDDLPYADFVTHQLAGDLLPEPTEDQLVATGFHRNTQSNGEGGTENEEYRVAAVIDRVNTTWEVFQGTTMACVQCHAHPYDPITHEEYYTSYALFNNTVDHDHVTEAPLLRTLYAADEAKYKSLQDWLREHAEAEAKTQLREWRELIKIREPRLRPDVFEDVVGGVFTARADEDFLYLSPNNSFALPRRDFSDVAALHLDIRPMAAGSLEVRLDGPEGAVIAEQTLDKDRQRFPHARLPIEVPGGTHALYIVARGEKDGKIVAVNAIGYEPKLPGAKEPGVEQIEAYIADLLAAEDSITTPVMVETSGPSRRKNHLFERGNWLVHGKEVTGGVPKLLDGAKQTKVENRLDFARWLTSPDQPLTSRVAVNRAWAQLFGIGLVATLEDVGSQGAKPTHRELLDYLATEFSGPLEWSTKALLRQIALSDTYKQSSEAGPQLLARDPNNELLARGPRKRLSAEEIRDQALAVSGLLSPKRGGPGVMPPQPDGLWNNIPYSDIEWVTSTGEDRYRRALYTYLRRSSIHPGMTTFDASNRELCLSRRTITNTPLQALMTLNDPAYLEVADKLADKVAPLPDVPAQIDGLYQLMLRRPAAPEEQRILSTLYRKAYAEGQDSHEALTVVATALLNIDEFLTTS</sequence>
<dbReference type="Pfam" id="PF07587">
    <property type="entry name" value="PSD1"/>
    <property type="match status" value="1"/>
</dbReference>
<reference evidence="4 5" key="1">
    <citation type="submission" date="2018-02" db="EMBL/GenBank/DDBJ databases">
        <title>Genomic Encyclopedia of Archaeal and Bacterial Type Strains, Phase II (KMG-II): from individual species to whole genera.</title>
        <authorList>
            <person name="Goeker M."/>
        </authorList>
    </citation>
    <scope>NUCLEOTIDE SEQUENCE [LARGE SCALE GENOMIC DNA]</scope>
    <source>
        <strain evidence="4 5">DSM 29526</strain>
    </source>
</reference>
<dbReference type="InterPro" id="IPR036909">
    <property type="entry name" value="Cyt_c-like_dom_sf"/>
</dbReference>
<dbReference type="GO" id="GO:0009055">
    <property type="term" value="F:electron transfer activity"/>
    <property type="evidence" value="ECO:0007669"/>
    <property type="project" value="InterPro"/>
</dbReference>
<dbReference type="GO" id="GO:0020037">
    <property type="term" value="F:heme binding"/>
    <property type="evidence" value="ECO:0007669"/>
    <property type="project" value="InterPro"/>
</dbReference>
<comment type="caution">
    <text evidence="4">The sequence shown here is derived from an EMBL/GenBank/DDBJ whole genome shotgun (WGS) entry which is preliminary data.</text>
</comment>
<evidence type="ECO:0000259" key="1">
    <source>
        <dbReference type="Pfam" id="PF07583"/>
    </source>
</evidence>
<dbReference type="InterPro" id="IPR011429">
    <property type="entry name" value="Cyt_c_Planctomycete-type"/>
</dbReference>
<protein>
    <submittedName>
        <fullName evidence="4">Cytochrome c</fullName>
    </submittedName>
</protein>
<dbReference type="OrthoDB" id="1450284at2"/>
<dbReference type="Proteomes" id="UP000237662">
    <property type="component" value="Unassembled WGS sequence"/>
</dbReference>
<evidence type="ECO:0000313" key="4">
    <source>
        <dbReference type="EMBL" id="PPK86053.1"/>
    </source>
</evidence>
<evidence type="ECO:0000313" key="5">
    <source>
        <dbReference type="Proteomes" id="UP000237662"/>
    </source>
</evidence>
<dbReference type="InterPro" id="IPR022655">
    <property type="entry name" value="DUF1553"/>
</dbReference>
<dbReference type="SUPFAM" id="SSF46626">
    <property type="entry name" value="Cytochrome c"/>
    <property type="match status" value="1"/>
</dbReference>
<gene>
    <name evidence="4" type="ORF">CLV84_2970</name>
</gene>
<feature type="domain" description="DUF1553" evidence="2">
    <location>
        <begin position="593"/>
        <end position="849"/>
    </location>
</feature>
<feature type="domain" description="DUF1549" evidence="1">
    <location>
        <begin position="142"/>
        <end position="344"/>
    </location>
</feature>
<dbReference type="EMBL" id="PTJC01000006">
    <property type="protein sequence ID" value="PPK86053.1"/>
    <property type="molecule type" value="Genomic_DNA"/>
</dbReference>